<proteinExistence type="predicted"/>
<organism evidence="2 3">
    <name type="scientific">Pelatocladus maniniholoensis HA4357-MV3</name>
    <dbReference type="NCBI Taxonomy" id="1117104"/>
    <lineage>
        <taxon>Bacteria</taxon>
        <taxon>Bacillati</taxon>
        <taxon>Cyanobacteriota</taxon>
        <taxon>Cyanophyceae</taxon>
        <taxon>Nostocales</taxon>
        <taxon>Nostocaceae</taxon>
        <taxon>Pelatocladus</taxon>
    </lineage>
</organism>
<comment type="caution">
    <text evidence="2">The sequence shown here is derived from an EMBL/GenBank/DDBJ whole genome shotgun (WGS) entry which is preliminary data.</text>
</comment>
<dbReference type="NCBIfam" id="TIGR04026">
    <property type="entry name" value="PPOX_FMN_cyano"/>
    <property type="match status" value="1"/>
</dbReference>
<dbReference type="EMBL" id="JAHHHW010000088">
    <property type="protein sequence ID" value="MBW4432607.1"/>
    <property type="molecule type" value="Genomic_DNA"/>
</dbReference>
<sequence length="196" mass="23049">MSIAPWRSAIARALHRNRSLVYARYLQLATVRDNGRPANRTVVFRGFLEDSNQLKFITDDRSEKATQILLKPWAEVCWYFPSTREQFRISGCLTLVGSDYFDPILQQVRINTWQELSDAARIQFAWPHPGKPRKMEEQKAFILPQPDPVHPLLNFCLLLLDPAKVDHLELRGEPQNRWLYRYDDQQKEWSMQAINP</sequence>
<reference evidence="2" key="1">
    <citation type="submission" date="2021-05" db="EMBL/GenBank/DDBJ databases">
        <authorList>
            <person name="Pietrasiak N."/>
            <person name="Ward R."/>
            <person name="Stajich J.E."/>
            <person name="Kurbessoian T."/>
        </authorList>
    </citation>
    <scope>NUCLEOTIDE SEQUENCE</scope>
    <source>
        <strain evidence="2">HA4357-MV3</strain>
    </source>
</reference>
<dbReference type="Gene3D" id="2.30.110.10">
    <property type="entry name" value="Electron Transport, Fmn-binding Protein, Chain A"/>
    <property type="match status" value="1"/>
</dbReference>
<reference evidence="2" key="2">
    <citation type="journal article" date="2022" name="Microbiol. Resour. Announc.">
        <title>Metagenome Sequencing to Explore Phylogenomics of Terrestrial Cyanobacteria.</title>
        <authorList>
            <person name="Ward R.D."/>
            <person name="Stajich J.E."/>
            <person name="Johansen J.R."/>
            <person name="Huntemann M."/>
            <person name="Clum A."/>
            <person name="Foster B."/>
            <person name="Foster B."/>
            <person name="Roux S."/>
            <person name="Palaniappan K."/>
            <person name="Varghese N."/>
            <person name="Mukherjee S."/>
            <person name="Reddy T.B.K."/>
            <person name="Daum C."/>
            <person name="Copeland A."/>
            <person name="Chen I.A."/>
            <person name="Ivanova N.N."/>
            <person name="Kyrpides N.C."/>
            <person name="Shapiro N."/>
            <person name="Eloe-Fadrosh E.A."/>
            <person name="Pietrasiak N."/>
        </authorList>
    </citation>
    <scope>NUCLEOTIDE SEQUENCE</scope>
    <source>
        <strain evidence="2">HA4357-MV3</strain>
    </source>
</reference>
<dbReference type="InterPro" id="IPR024624">
    <property type="entry name" value="Pyridox_Oxase_Alr4036_FMN-bd"/>
</dbReference>
<name>A0A9E3H8K7_9NOST</name>
<evidence type="ECO:0000259" key="1">
    <source>
        <dbReference type="Pfam" id="PF12766"/>
    </source>
</evidence>
<dbReference type="Proteomes" id="UP000813215">
    <property type="component" value="Unassembled WGS sequence"/>
</dbReference>
<protein>
    <submittedName>
        <fullName evidence="2">Pyridoxamine 5'-phosphate oxidase family protein</fullName>
    </submittedName>
</protein>
<evidence type="ECO:0000313" key="3">
    <source>
        <dbReference type="Proteomes" id="UP000813215"/>
    </source>
</evidence>
<gene>
    <name evidence="2" type="ORF">KME28_12960</name>
</gene>
<feature type="domain" description="Pyridoxamine 5'-phosphate oxidase Alr4036 family FMN-binding" evidence="1">
    <location>
        <begin position="4"/>
        <end position="96"/>
    </location>
</feature>
<accession>A0A9E3H8K7</accession>
<evidence type="ECO:0000313" key="2">
    <source>
        <dbReference type="EMBL" id="MBW4432607.1"/>
    </source>
</evidence>
<dbReference type="AlphaFoldDB" id="A0A9E3H8K7"/>
<dbReference type="PANTHER" id="PTHR28243">
    <property type="entry name" value="AGL049CP"/>
    <property type="match status" value="1"/>
</dbReference>
<dbReference type="GO" id="GO:0010181">
    <property type="term" value="F:FMN binding"/>
    <property type="evidence" value="ECO:0007669"/>
    <property type="project" value="InterPro"/>
</dbReference>
<dbReference type="SUPFAM" id="SSF50475">
    <property type="entry name" value="FMN-binding split barrel"/>
    <property type="match status" value="1"/>
</dbReference>
<dbReference type="PANTHER" id="PTHR28243:SF1">
    <property type="entry name" value="PYRIDOXAMINE 5'-PHOSPHATE OXIDASE ALR4036 FAMILY FMN-BINDING DOMAIN-CONTAINING PROTEIN"/>
    <property type="match status" value="1"/>
</dbReference>
<dbReference type="InterPro" id="IPR024015">
    <property type="entry name" value="Pyridox_Oxase_FMN-dep_Alr4036"/>
</dbReference>
<dbReference type="Pfam" id="PF12766">
    <property type="entry name" value="Pyridox_oxase_2"/>
    <property type="match status" value="1"/>
</dbReference>
<dbReference type="InterPro" id="IPR012349">
    <property type="entry name" value="Split_barrel_FMN-bd"/>
</dbReference>